<keyword evidence="2" id="KW-1015">Disulfide bond</keyword>
<dbReference type="OrthoDB" id="512168at2759"/>
<accession>A0A8S1JIM5</accession>
<dbReference type="Pfam" id="PF00089">
    <property type="entry name" value="Trypsin"/>
    <property type="match status" value="1"/>
</dbReference>
<evidence type="ECO:0000256" key="1">
    <source>
        <dbReference type="ARBA" id="ARBA00007664"/>
    </source>
</evidence>
<dbReference type="GO" id="GO:0006508">
    <property type="term" value="P:proteolysis"/>
    <property type="evidence" value="ECO:0007669"/>
    <property type="project" value="InterPro"/>
</dbReference>
<dbReference type="SUPFAM" id="SSF50494">
    <property type="entry name" value="Trypsin-like serine proteases"/>
    <property type="match status" value="1"/>
</dbReference>
<dbReference type="PANTHER" id="PTHR24276">
    <property type="entry name" value="POLYSERASE-RELATED"/>
    <property type="match status" value="1"/>
</dbReference>
<dbReference type="Gene3D" id="2.40.10.10">
    <property type="entry name" value="Trypsin-like serine proteases"/>
    <property type="match status" value="2"/>
</dbReference>
<evidence type="ECO:0000256" key="3">
    <source>
        <dbReference type="SAM" id="SignalP"/>
    </source>
</evidence>
<dbReference type="GO" id="GO:0004252">
    <property type="term" value="F:serine-type endopeptidase activity"/>
    <property type="evidence" value="ECO:0007669"/>
    <property type="project" value="InterPro"/>
</dbReference>
<dbReference type="InterPro" id="IPR043504">
    <property type="entry name" value="Peptidase_S1_PA_chymotrypsin"/>
</dbReference>
<dbReference type="PROSITE" id="PS51257">
    <property type="entry name" value="PROKAR_LIPOPROTEIN"/>
    <property type="match status" value="1"/>
</dbReference>
<evidence type="ECO:0000259" key="4">
    <source>
        <dbReference type="PROSITE" id="PS50240"/>
    </source>
</evidence>
<dbReference type="InterPro" id="IPR001254">
    <property type="entry name" value="Trypsin_dom"/>
</dbReference>
<comment type="caution">
    <text evidence="5">The sequence shown here is derived from an EMBL/GenBank/DDBJ whole genome shotgun (WGS) entry which is preliminary data.</text>
</comment>
<sequence length="300" mass="31342">MRSPPRLSPSSLPLPLLPIAIPLILCISFCTTSSCSRVDLQRGTTANDGLTLSGRSLAQDEFKGDDLPFVASLRDGGEHFCGGVLVAPDLVVTGASCVTTRGRGHPNVRIGFDEAGGNGASEEEFETCRTIVHGGFDADRLQDGNDLALLVLNGSSAARTADLGTAGEGAGGELLLAGFRQALGQREVEFRVERMAYVANDECQALWEDHLGIADLMLGNTDNLLCASSIDGLAACRGDTGNPVVTADGQTLVGVVSFGPPNCFSVEIPSVSARVSAFLDFIEERGDRQAVVTDNPDCSA</sequence>
<evidence type="ECO:0000313" key="6">
    <source>
        <dbReference type="Proteomes" id="UP000708148"/>
    </source>
</evidence>
<dbReference type="InterPro" id="IPR001314">
    <property type="entry name" value="Peptidase_S1A"/>
</dbReference>
<dbReference type="EMBL" id="CAJHUC010003001">
    <property type="protein sequence ID" value="CAD7705018.1"/>
    <property type="molecule type" value="Genomic_DNA"/>
</dbReference>
<organism evidence="5 6">
    <name type="scientific">Ostreobium quekettii</name>
    <dbReference type="NCBI Taxonomy" id="121088"/>
    <lineage>
        <taxon>Eukaryota</taxon>
        <taxon>Viridiplantae</taxon>
        <taxon>Chlorophyta</taxon>
        <taxon>core chlorophytes</taxon>
        <taxon>Ulvophyceae</taxon>
        <taxon>TCBD clade</taxon>
        <taxon>Bryopsidales</taxon>
        <taxon>Ostreobineae</taxon>
        <taxon>Ostreobiaceae</taxon>
        <taxon>Ostreobium</taxon>
    </lineage>
</organism>
<evidence type="ECO:0000256" key="2">
    <source>
        <dbReference type="ARBA" id="ARBA00023157"/>
    </source>
</evidence>
<evidence type="ECO:0000313" key="5">
    <source>
        <dbReference type="EMBL" id="CAD7705018.1"/>
    </source>
</evidence>
<dbReference type="PRINTS" id="PR00722">
    <property type="entry name" value="CHYMOTRYPSIN"/>
</dbReference>
<keyword evidence="3" id="KW-0732">Signal</keyword>
<comment type="similarity">
    <text evidence="1">Belongs to the peptidase S1 family.</text>
</comment>
<dbReference type="InterPro" id="IPR050430">
    <property type="entry name" value="Peptidase_S1"/>
</dbReference>
<dbReference type="Proteomes" id="UP000708148">
    <property type="component" value="Unassembled WGS sequence"/>
</dbReference>
<gene>
    <name evidence="5" type="ORF">OSTQU699_LOCUS10373</name>
</gene>
<name>A0A8S1JIM5_9CHLO</name>
<feature type="chain" id="PRO_5035826314" description="Peptidase S1 domain-containing protein" evidence="3">
    <location>
        <begin position="36"/>
        <end position="300"/>
    </location>
</feature>
<dbReference type="PANTHER" id="PTHR24276:SF98">
    <property type="entry name" value="FI18310P1-RELATED"/>
    <property type="match status" value="1"/>
</dbReference>
<feature type="signal peptide" evidence="3">
    <location>
        <begin position="1"/>
        <end position="35"/>
    </location>
</feature>
<keyword evidence="6" id="KW-1185">Reference proteome</keyword>
<proteinExistence type="inferred from homology"/>
<protein>
    <recommendedName>
        <fullName evidence="4">Peptidase S1 domain-containing protein</fullName>
    </recommendedName>
</protein>
<feature type="domain" description="Peptidase S1" evidence="4">
    <location>
        <begin position="51"/>
        <end position="287"/>
    </location>
</feature>
<dbReference type="AlphaFoldDB" id="A0A8S1JIM5"/>
<reference evidence="5" key="1">
    <citation type="submission" date="2020-12" db="EMBL/GenBank/DDBJ databases">
        <authorList>
            <person name="Iha C."/>
        </authorList>
    </citation>
    <scope>NUCLEOTIDE SEQUENCE</scope>
</reference>
<dbReference type="SMART" id="SM00020">
    <property type="entry name" value="Tryp_SPc"/>
    <property type="match status" value="1"/>
</dbReference>
<dbReference type="InterPro" id="IPR009003">
    <property type="entry name" value="Peptidase_S1_PA"/>
</dbReference>
<dbReference type="PROSITE" id="PS50240">
    <property type="entry name" value="TRYPSIN_DOM"/>
    <property type="match status" value="1"/>
</dbReference>